<gene>
    <name evidence="1" type="ORF">SAMN05421630_102524</name>
</gene>
<dbReference type="RefSeq" id="WP_091800354.1">
    <property type="nucleotide sequence ID" value="NZ_CP016353.1"/>
</dbReference>
<sequence length="311" mass="32842">MGRRRIVSAAIALMAALVLPTPGVAAAGQDDKTPRSLTEIVTPRSAEALPQMRTAAVSENTLYALTPERDEVLMFDGVTWSRIGGPAAEIYAGGGQVYATSPTTGDIFWYEHETTTWHRIGGPGQQFTVDDAGIIQGLNSTGIYEWWGGTTGWRKLGGPAASIRSGGVGLLVATSITNGDVYLYAGLPFQPWTRIGGPGQDFAITTVGYFYGQNDAGIFAWRGGLDWIQVGGPAAKMYTGGNLVATSPYNGDAYRFLDAELQWEHVGGPGDQFTVANDGTIYGLNSGGVWRKAPGESGWTKVGDPAASLAV</sequence>
<reference evidence="1 2" key="1">
    <citation type="submission" date="2016-10" db="EMBL/GenBank/DDBJ databases">
        <authorList>
            <person name="de Groot N.N."/>
        </authorList>
    </citation>
    <scope>NUCLEOTIDE SEQUENCE [LARGE SCALE GENOMIC DNA]</scope>
    <source>
        <strain evidence="1 2">CGMCC 4.5506</strain>
    </source>
</reference>
<evidence type="ECO:0000313" key="1">
    <source>
        <dbReference type="EMBL" id="SDC54770.1"/>
    </source>
</evidence>
<keyword evidence="2" id="KW-1185">Reference proteome</keyword>
<proteinExistence type="predicted"/>
<organism evidence="1 2">
    <name type="scientific">Prauserella marina</name>
    <dbReference type="NCBI Taxonomy" id="530584"/>
    <lineage>
        <taxon>Bacteria</taxon>
        <taxon>Bacillati</taxon>
        <taxon>Actinomycetota</taxon>
        <taxon>Actinomycetes</taxon>
        <taxon>Pseudonocardiales</taxon>
        <taxon>Pseudonocardiaceae</taxon>
        <taxon>Prauserella</taxon>
    </lineage>
</organism>
<dbReference type="OrthoDB" id="3679112at2"/>
<dbReference type="Proteomes" id="UP000199494">
    <property type="component" value="Unassembled WGS sequence"/>
</dbReference>
<dbReference type="EMBL" id="FMZE01000002">
    <property type="protein sequence ID" value="SDC54770.1"/>
    <property type="molecule type" value="Genomic_DNA"/>
</dbReference>
<protein>
    <submittedName>
        <fullName evidence="1">Uncharacterized protein</fullName>
    </submittedName>
</protein>
<name>A0A1G6MH22_9PSEU</name>
<dbReference type="STRING" id="530584.SAMN05421630_102524"/>
<evidence type="ECO:0000313" key="2">
    <source>
        <dbReference type="Proteomes" id="UP000199494"/>
    </source>
</evidence>
<accession>A0A1G6MH22</accession>
<dbReference type="AlphaFoldDB" id="A0A1G6MH22"/>